<dbReference type="GO" id="GO:0006355">
    <property type="term" value="P:regulation of DNA-templated transcription"/>
    <property type="evidence" value="ECO:0007669"/>
    <property type="project" value="InterPro"/>
</dbReference>
<evidence type="ECO:0000256" key="3">
    <source>
        <dbReference type="SAM" id="MobiDB-lite"/>
    </source>
</evidence>
<protein>
    <recommendedName>
        <fullName evidence="4">Glabrous enhancer-binding protein-like DBD domain-containing protein</fullName>
    </recommendedName>
</protein>
<comment type="similarity">
    <text evidence="1">Belongs to the GeBP family.</text>
</comment>
<sequence length="254" mass="28289">MPLESPSPASSEDITFTDEFPGSPSSPSISIGSLSSSSPSSSSSLVISDFSDFEPVVAKKKPIPSQRTWPVIEEIALLEVVAEHRERHGRTPSCRVMAAALRGRIQSEARRSDKQIYERFYKLRNQYFNRTLRNLSRGTVPVTDDDVRIYNLSKLLWEGAPRRGKRVRARQDPRDFSELAALYPCLASKVEEVDAGCGAATGTLRRAFESIGDDSAARLEAKVKRLQMARAKASEERNSLRARVMSTLLELKCK</sequence>
<evidence type="ECO:0000313" key="5">
    <source>
        <dbReference type="EMBL" id="GJN28790.1"/>
    </source>
</evidence>
<dbReference type="InterPro" id="IPR007592">
    <property type="entry name" value="GEBP"/>
</dbReference>
<evidence type="ECO:0000256" key="2">
    <source>
        <dbReference type="SAM" id="Coils"/>
    </source>
</evidence>
<reference evidence="5" key="1">
    <citation type="journal article" date="2018" name="DNA Res.">
        <title>Multiple hybrid de novo genome assembly of finger millet, an orphan allotetraploid crop.</title>
        <authorList>
            <person name="Hatakeyama M."/>
            <person name="Aluri S."/>
            <person name="Balachadran M.T."/>
            <person name="Sivarajan S.R."/>
            <person name="Patrignani A."/>
            <person name="Gruter S."/>
            <person name="Poveda L."/>
            <person name="Shimizu-Inatsugi R."/>
            <person name="Baeten J."/>
            <person name="Francoijs K.J."/>
            <person name="Nataraja K.N."/>
            <person name="Reddy Y.A.N."/>
            <person name="Phadnis S."/>
            <person name="Ravikumar R.L."/>
            <person name="Schlapbach R."/>
            <person name="Sreeman S.M."/>
            <person name="Shimizu K.K."/>
        </authorList>
    </citation>
    <scope>NUCLEOTIDE SEQUENCE</scope>
</reference>
<comment type="caution">
    <text evidence="5">The sequence shown here is derived from an EMBL/GenBank/DDBJ whole genome shotgun (WGS) entry which is preliminary data.</text>
</comment>
<evidence type="ECO:0000313" key="6">
    <source>
        <dbReference type="Proteomes" id="UP001054889"/>
    </source>
</evidence>
<evidence type="ECO:0000256" key="1">
    <source>
        <dbReference type="ARBA" id="ARBA00010820"/>
    </source>
</evidence>
<gene>
    <name evidence="5" type="primary">gb16954</name>
    <name evidence="5" type="ORF">PR202_gb16954</name>
</gene>
<keyword evidence="2" id="KW-0175">Coiled coil</keyword>
<dbReference type="PANTHER" id="PTHR31662">
    <property type="entry name" value="BNAANNG10740D PROTEIN-RELATED"/>
    <property type="match status" value="1"/>
</dbReference>
<dbReference type="AlphaFoldDB" id="A0AAV5F1G8"/>
<keyword evidence="6" id="KW-1185">Reference proteome</keyword>
<dbReference type="PANTHER" id="PTHR31662:SF31">
    <property type="entry name" value="OS06G0498000 PROTEIN"/>
    <property type="match status" value="1"/>
</dbReference>
<accession>A0AAV5F1G8</accession>
<reference evidence="5" key="2">
    <citation type="submission" date="2021-12" db="EMBL/GenBank/DDBJ databases">
        <title>Resequencing data analysis of finger millet.</title>
        <authorList>
            <person name="Hatakeyama M."/>
            <person name="Aluri S."/>
            <person name="Balachadran M.T."/>
            <person name="Sivarajan S.R."/>
            <person name="Poveda L."/>
            <person name="Shimizu-Inatsugi R."/>
            <person name="Schlapbach R."/>
            <person name="Sreeman S.M."/>
            <person name="Shimizu K.K."/>
        </authorList>
    </citation>
    <scope>NUCLEOTIDE SEQUENCE</scope>
</reference>
<feature type="coiled-coil region" evidence="2">
    <location>
        <begin position="216"/>
        <end position="243"/>
    </location>
</feature>
<dbReference type="Proteomes" id="UP001054889">
    <property type="component" value="Unassembled WGS sequence"/>
</dbReference>
<organism evidence="5 6">
    <name type="scientific">Eleusine coracana subsp. coracana</name>
    <dbReference type="NCBI Taxonomy" id="191504"/>
    <lineage>
        <taxon>Eukaryota</taxon>
        <taxon>Viridiplantae</taxon>
        <taxon>Streptophyta</taxon>
        <taxon>Embryophyta</taxon>
        <taxon>Tracheophyta</taxon>
        <taxon>Spermatophyta</taxon>
        <taxon>Magnoliopsida</taxon>
        <taxon>Liliopsida</taxon>
        <taxon>Poales</taxon>
        <taxon>Poaceae</taxon>
        <taxon>PACMAD clade</taxon>
        <taxon>Chloridoideae</taxon>
        <taxon>Cynodonteae</taxon>
        <taxon>Eleusininae</taxon>
        <taxon>Eleusine</taxon>
    </lineage>
</organism>
<evidence type="ECO:0000259" key="4">
    <source>
        <dbReference type="Pfam" id="PF04504"/>
    </source>
</evidence>
<feature type="domain" description="Glabrous enhancer-binding protein-like DBD" evidence="4">
    <location>
        <begin position="66"/>
        <end position="158"/>
    </location>
</feature>
<feature type="region of interest" description="Disordered" evidence="3">
    <location>
        <begin position="1"/>
        <end position="45"/>
    </location>
</feature>
<dbReference type="GO" id="GO:0005634">
    <property type="term" value="C:nucleus"/>
    <property type="evidence" value="ECO:0007669"/>
    <property type="project" value="TreeGrafter"/>
</dbReference>
<name>A0AAV5F1G8_ELECO</name>
<dbReference type="EMBL" id="BQKI01000081">
    <property type="protein sequence ID" value="GJN28790.1"/>
    <property type="molecule type" value="Genomic_DNA"/>
</dbReference>
<feature type="compositionally biased region" description="Low complexity" evidence="3">
    <location>
        <begin position="21"/>
        <end position="45"/>
    </location>
</feature>
<proteinExistence type="inferred from homology"/>
<dbReference type="Pfam" id="PF04504">
    <property type="entry name" value="GeBP-like_DBD"/>
    <property type="match status" value="1"/>
</dbReference>
<dbReference type="InterPro" id="IPR053932">
    <property type="entry name" value="GeBP-like_DBD"/>
</dbReference>